<dbReference type="Proteomes" id="UP000282582">
    <property type="component" value="Unassembled WGS sequence"/>
</dbReference>
<evidence type="ECO:0000256" key="1">
    <source>
        <dbReference type="ARBA" id="ARBA00005771"/>
    </source>
</evidence>
<dbReference type="Pfam" id="PF00685">
    <property type="entry name" value="Sulfotransfer_1"/>
    <property type="match status" value="1"/>
</dbReference>
<dbReference type="EMBL" id="QWIK01001398">
    <property type="protein sequence ID" value="RMX95007.1"/>
    <property type="molecule type" value="Genomic_DNA"/>
</dbReference>
<reference evidence="6 7" key="1">
    <citation type="journal article" date="2018" name="BMC Genomics">
        <title>Genomic evidence for intraspecific hybridization in a clonal and extremely halotolerant yeast.</title>
        <authorList>
            <person name="Gostincar C."/>
            <person name="Stajich J.E."/>
            <person name="Zupancic J."/>
            <person name="Zalar P."/>
            <person name="Gunde-Cimerman N."/>
        </authorList>
    </citation>
    <scope>NUCLEOTIDE SEQUENCE [LARGE SCALE GENOMIC DNA]</scope>
    <source>
        <strain evidence="5 6">EXF-6651</strain>
        <strain evidence="4 7">EXF-6654</strain>
    </source>
</reference>
<evidence type="ECO:0000313" key="5">
    <source>
        <dbReference type="EMBL" id="RMY32627.1"/>
    </source>
</evidence>
<gene>
    <name evidence="5" type="ORF">D0866_06480</name>
    <name evidence="4" type="ORF">D0868_11980</name>
</gene>
<accession>A0A3M7AYW2</accession>
<dbReference type="PANTHER" id="PTHR11783">
    <property type="entry name" value="SULFOTRANSFERASE SULT"/>
    <property type="match status" value="1"/>
</dbReference>
<evidence type="ECO:0000256" key="2">
    <source>
        <dbReference type="ARBA" id="ARBA00022679"/>
    </source>
</evidence>
<dbReference type="InterPro" id="IPR027417">
    <property type="entry name" value="P-loop_NTPase"/>
</dbReference>
<evidence type="ECO:0000259" key="3">
    <source>
        <dbReference type="Pfam" id="PF00685"/>
    </source>
</evidence>
<sequence>MFSVSETFGNITQEARIHFMGMDSVVGTPNEGEVHWPLKVRELQNHHTDTTLWNDFKFRDDDIIISTWAKSGTTWMQQIISQLIHQGADEASARDESHWLDLRAVPVKPALDAQTHRRYIKTHSPIDALVYSPKAKYVFVARDVRDTMWSMHNHLYCATPTYYELINDTPGRVGPALKRPSPDPAQYFREFLEDDTDPTKSHSPFWEHFRGWWNARGLPNLLLVHFNDLKADLEGEIRRVARFLEIEIPEERWPDIVHHCTFKYMKENEARLSPEYADVIFTSNALINKGDNGRWTNLLTKEDIDRFEKKAKMELGEEAADWLAGGNRYIAAKSQSSDNSNAV</sequence>
<proteinExistence type="inferred from homology"/>
<dbReference type="AlphaFoldDB" id="A0A3M7AYW2"/>
<dbReference type="Gene3D" id="3.40.50.300">
    <property type="entry name" value="P-loop containing nucleotide triphosphate hydrolases"/>
    <property type="match status" value="1"/>
</dbReference>
<name>A0A3M7AYW2_HORWE</name>
<dbReference type="SUPFAM" id="SSF52540">
    <property type="entry name" value="P-loop containing nucleoside triphosphate hydrolases"/>
    <property type="match status" value="1"/>
</dbReference>
<dbReference type="InterPro" id="IPR000863">
    <property type="entry name" value="Sulfotransferase_dom"/>
</dbReference>
<evidence type="ECO:0000313" key="4">
    <source>
        <dbReference type="EMBL" id="RMX95007.1"/>
    </source>
</evidence>
<comment type="similarity">
    <text evidence="1">Belongs to the sulfotransferase 1 family.</text>
</comment>
<comment type="caution">
    <text evidence="5">The sequence shown here is derived from an EMBL/GenBank/DDBJ whole genome shotgun (WGS) entry which is preliminary data.</text>
</comment>
<dbReference type="Proteomes" id="UP000276864">
    <property type="component" value="Unassembled WGS sequence"/>
</dbReference>
<organism evidence="5 6">
    <name type="scientific">Hortaea werneckii</name>
    <name type="common">Black yeast</name>
    <name type="synonym">Cladosporium werneckii</name>
    <dbReference type="NCBI Taxonomy" id="91943"/>
    <lineage>
        <taxon>Eukaryota</taxon>
        <taxon>Fungi</taxon>
        <taxon>Dikarya</taxon>
        <taxon>Ascomycota</taxon>
        <taxon>Pezizomycotina</taxon>
        <taxon>Dothideomycetes</taxon>
        <taxon>Dothideomycetidae</taxon>
        <taxon>Mycosphaerellales</taxon>
        <taxon>Teratosphaeriaceae</taxon>
        <taxon>Hortaea</taxon>
    </lineage>
</organism>
<keyword evidence="2" id="KW-0808">Transferase</keyword>
<evidence type="ECO:0000313" key="6">
    <source>
        <dbReference type="Proteomes" id="UP000276864"/>
    </source>
</evidence>
<dbReference type="GO" id="GO:0008146">
    <property type="term" value="F:sulfotransferase activity"/>
    <property type="evidence" value="ECO:0007669"/>
    <property type="project" value="InterPro"/>
</dbReference>
<evidence type="ECO:0000313" key="7">
    <source>
        <dbReference type="Proteomes" id="UP000282582"/>
    </source>
</evidence>
<dbReference type="VEuPathDB" id="FungiDB:BTJ68_10073"/>
<dbReference type="EMBL" id="QWIM01000615">
    <property type="protein sequence ID" value="RMY32627.1"/>
    <property type="molecule type" value="Genomic_DNA"/>
</dbReference>
<feature type="domain" description="Sulfotransferase" evidence="3">
    <location>
        <begin position="60"/>
        <end position="312"/>
    </location>
</feature>
<protein>
    <recommendedName>
        <fullName evidence="3">Sulfotransferase domain-containing protein</fullName>
    </recommendedName>
</protein>